<dbReference type="InterPro" id="IPR005828">
    <property type="entry name" value="MFS_sugar_transport-like"/>
</dbReference>
<feature type="transmembrane region" description="Helical" evidence="8">
    <location>
        <begin position="295"/>
        <end position="313"/>
    </location>
</feature>
<dbReference type="InterPro" id="IPR020846">
    <property type="entry name" value="MFS_dom"/>
</dbReference>
<reference evidence="10 11" key="1">
    <citation type="submission" date="2020-10" db="EMBL/GenBank/DDBJ databases">
        <authorList>
            <person name="Peeters C."/>
        </authorList>
    </citation>
    <scope>NUCLEOTIDE SEQUENCE [LARGE SCALE GENOMIC DNA]</scope>
    <source>
        <strain evidence="10 11">LMG 28140</strain>
    </source>
</reference>
<feature type="transmembrane region" description="Helical" evidence="8">
    <location>
        <begin position="231"/>
        <end position="250"/>
    </location>
</feature>
<feature type="transmembrane region" description="Helical" evidence="8">
    <location>
        <begin position="319"/>
        <end position="342"/>
    </location>
</feature>
<keyword evidence="3" id="KW-1003">Cell membrane</keyword>
<evidence type="ECO:0000256" key="7">
    <source>
        <dbReference type="ARBA" id="ARBA00023136"/>
    </source>
</evidence>
<evidence type="ECO:0000256" key="6">
    <source>
        <dbReference type="ARBA" id="ARBA00022989"/>
    </source>
</evidence>
<keyword evidence="7 8" id="KW-0472">Membrane</keyword>
<evidence type="ECO:0000313" key="11">
    <source>
        <dbReference type="Proteomes" id="UP000598032"/>
    </source>
</evidence>
<dbReference type="Pfam" id="PF00083">
    <property type="entry name" value="Sugar_tr"/>
    <property type="match status" value="1"/>
</dbReference>
<evidence type="ECO:0000313" key="10">
    <source>
        <dbReference type="EMBL" id="CAD6531071.1"/>
    </source>
</evidence>
<keyword evidence="4 8" id="KW-0812">Transmembrane</keyword>
<dbReference type="PROSITE" id="PS50850">
    <property type="entry name" value="MFS"/>
    <property type="match status" value="1"/>
</dbReference>
<accession>A0ABM8NL52</accession>
<dbReference type="InterPro" id="IPR051084">
    <property type="entry name" value="H+-coupled_symporters"/>
</dbReference>
<feature type="transmembrane region" description="Helical" evidence="8">
    <location>
        <begin position="354"/>
        <end position="375"/>
    </location>
</feature>
<dbReference type="PANTHER" id="PTHR43528">
    <property type="entry name" value="ALPHA-KETOGLUTARATE PERMEASE"/>
    <property type="match status" value="1"/>
</dbReference>
<protein>
    <submittedName>
        <fullName evidence="10">Proline/betaine transporter</fullName>
    </submittedName>
</protein>
<evidence type="ECO:0000256" key="8">
    <source>
        <dbReference type="SAM" id="Phobius"/>
    </source>
</evidence>
<feature type="transmembrane region" description="Helical" evidence="8">
    <location>
        <begin position="179"/>
        <end position="198"/>
    </location>
</feature>
<evidence type="ECO:0000256" key="1">
    <source>
        <dbReference type="ARBA" id="ARBA00004651"/>
    </source>
</evidence>
<gene>
    <name evidence="10" type="primary">proP_6</name>
    <name evidence="10" type="ORF">LMG28140_02448</name>
</gene>
<feature type="transmembrane region" description="Helical" evidence="8">
    <location>
        <begin position="7"/>
        <end position="29"/>
    </location>
</feature>
<keyword evidence="2" id="KW-0813">Transport</keyword>
<evidence type="ECO:0000256" key="5">
    <source>
        <dbReference type="ARBA" id="ARBA00022847"/>
    </source>
</evidence>
<proteinExistence type="predicted"/>
<feature type="transmembrane region" description="Helical" evidence="8">
    <location>
        <begin position="80"/>
        <end position="98"/>
    </location>
</feature>
<feature type="transmembrane region" description="Helical" evidence="8">
    <location>
        <begin position="387"/>
        <end position="407"/>
    </location>
</feature>
<keyword evidence="11" id="KW-1185">Reference proteome</keyword>
<evidence type="ECO:0000256" key="4">
    <source>
        <dbReference type="ARBA" id="ARBA00022692"/>
    </source>
</evidence>
<keyword evidence="5" id="KW-0769">Symport</keyword>
<dbReference type="PANTHER" id="PTHR43528:SF1">
    <property type="entry name" value="ALPHA-KETOGLUTARATE PERMEASE"/>
    <property type="match status" value="1"/>
</dbReference>
<feature type="transmembrane region" description="Helical" evidence="8">
    <location>
        <begin position="49"/>
        <end position="68"/>
    </location>
</feature>
<keyword evidence="6 8" id="KW-1133">Transmembrane helix</keyword>
<name>A0ABM8NL52_9BURK</name>
<feature type="transmembrane region" description="Helical" evidence="8">
    <location>
        <begin position="144"/>
        <end position="167"/>
    </location>
</feature>
<evidence type="ECO:0000256" key="2">
    <source>
        <dbReference type="ARBA" id="ARBA00022448"/>
    </source>
</evidence>
<comment type="subcellular location">
    <subcellularLocation>
        <location evidence="1">Cell membrane</location>
        <topology evidence="1">Multi-pass membrane protein</topology>
    </subcellularLocation>
</comment>
<dbReference type="InterPro" id="IPR036259">
    <property type="entry name" value="MFS_trans_sf"/>
</dbReference>
<comment type="caution">
    <text evidence="10">The sequence shown here is derived from an EMBL/GenBank/DDBJ whole genome shotgun (WGS) entry which is preliminary data.</text>
</comment>
<feature type="domain" description="Major facilitator superfamily (MFS) profile" evidence="9">
    <location>
        <begin position="8"/>
        <end position="408"/>
    </location>
</feature>
<evidence type="ECO:0000259" key="9">
    <source>
        <dbReference type="PROSITE" id="PS50850"/>
    </source>
</evidence>
<dbReference type="Gene3D" id="1.20.1250.20">
    <property type="entry name" value="MFS general substrate transporter like domains"/>
    <property type="match status" value="2"/>
</dbReference>
<dbReference type="Proteomes" id="UP000598032">
    <property type="component" value="Unassembled WGS sequence"/>
</dbReference>
<feature type="transmembrane region" description="Helical" evidence="8">
    <location>
        <begin position="270"/>
        <end position="288"/>
    </location>
</feature>
<dbReference type="SUPFAM" id="SSF103473">
    <property type="entry name" value="MFS general substrate transporter"/>
    <property type="match status" value="1"/>
</dbReference>
<evidence type="ECO:0000256" key="3">
    <source>
        <dbReference type="ARBA" id="ARBA00022475"/>
    </source>
</evidence>
<dbReference type="EMBL" id="CAJHCP010000005">
    <property type="protein sequence ID" value="CAD6531071.1"/>
    <property type="molecule type" value="Genomic_DNA"/>
</dbReference>
<sequence>MSVHQRWMIAIASTGGALEVFDFVIYGFFAQNIGRAFFSPSTGIAPATLSFLVLATGQLARLTGGMLLGRLGDLYGRRLVFAASAMIAGVCTLLIGVIPPYAVLGIAAPLLLILLRVVQGFCLGGELPGAVIYAVETAHARRGLLCGVVFFAVNIALLLASGGNLLLHVLLTPAQVDAYGWRIGFLSGGLFGLASFFLRRNLTETDEYIREFRVRRNEPLRLLFSKHLASTVRGVAAASLVGVSGGLLVAHLPPWLQALHYDSASVARAQLAYVLLISFGILATGFLGDCIPRRYVFRAGTVMWMAFAPLFYLAVDAHIASLTLLFSAAAVVASFVNGTYACAIAEMFPVDVRFSGLAMAINLGLAIPMGLAPLTANLLSVHLHSSIAPALLIVVCAMFAFTASFGMNRDASSQMARTRRGASLSAGSE</sequence>
<organism evidence="10 11">
    <name type="scientific">Paraburkholderia metrosideri</name>
    <dbReference type="NCBI Taxonomy" id="580937"/>
    <lineage>
        <taxon>Bacteria</taxon>
        <taxon>Pseudomonadati</taxon>
        <taxon>Pseudomonadota</taxon>
        <taxon>Betaproteobacteria</taxon>
        <taxon>Burkholderiales</taxon>
        <taxon>Burkholderiaceae</taxon>
        <taxon>Paraburkholderia</taxon>
    </lineage>
</organism>